<dbReference type="RefSeq" id="WP_015948307.1">
    <property type="nucleotide sequence ID" value="NC_011768.1"/>
</dbReference>
<organism evidence="2 3">
    <name type="scientific">Desulfatibacillum aliphaticivorans</name>
    <dbReference type="NCBI Taxonomy" id="218208"/>
    <lineage>
        <taxon>Bacteria</taxon>
        <taxon>Pseudomonadati</taxon>
        <taxon>Thermodesulfobacteriota</taxon>
        <taxon>Desulfobacteria</taxon>
        <taxon>Desulfobacterales</taxon>
        <taxon>Desulfatibacillaceae</taxon>
        <taxon>Desulfatibacillum</taxon>
    </lineage>
</organism>
<evidence type="ECO:0008006" key="4">
    <source>
        <dbReference type="Google" id="ProtNLM"/>
    </source>
</evidence>
<evidence type="ECO:0000256" key="1">
    <source>
        <dbReference type="SAM" id="Phobius"/>
    </source>
</evidence>
<dbReference type="EMBL" id="CP001322">
    <property type="protein sequence ID" value="ACL05250.1"/>
    <property type="molecule type" value="Genomic_DNA"/>
</dbReference>
<protein>
    <recommendedName>
        <fullName evidence="4">Holin of 3TMs, for gene-transfer release</fullName>
    </recommendedName>
</protein>
<gene>
    <name evidence="2" type="ordered locus">Dalk_3562</name>
</gene>
<keyword evidence="1" id="KW-0472">Membrane</keyword>
<keyword evidence="1" id="KW-1133">Transmembrane helix</keyword>
<dbReference type="Pfam" id="PF11351">
    <property type="entry name" value="GTA_holin_3TM"/>
    <property type="match status" value="1"/>
</dbReference>
<feature type="transmembrane region" description="Helical" evidence="1">
    <location>
        <begin position="126"/>
        <end position="144"/>
    </location>
</feature>
<feature type="transmembrane region" description="Helical" evidence="1">
    <location>
        <begin position="75"/>
        <end position="106"/>
    </location>
</feature>
<dbReference type="Proteomes" id="UP000000739">
    <property type="component" value="Chromosome"/>
</dbReference>
<accession>B8FC45</accession>
<dbReference type="HOGENOM" id="CLU_1650967_0_0_7"/>
<sequence length="163" mass="17897">MGIDLTGLGSVADFASSVVNRIFPEKMSEADKAQAQIKLQEMLQQRDDVVINAKRDIMVAEASQDDKWTKRARPAIIYCGLAFIFIVHVFFPIVTKSIILGCLIFAPEKLTPEVMAALKSYMDLSLPTAFWTAWGGAVSIYAIGRTAEKRGVQSKLVSLITGN</sequence>
<evidence type="ECO:0000313" key="3">
    <source>
        <dbReference type="Proteomes" id="UP000000739"/>
    </source>
</evidence>
<dbReference type="InterPro" id="IPR021497">
    <property type="entry name" value="GTA_holin_3TM"/>
</dbReference>
<dbReference type="AlphaFoldDB" id="B8FC45"/>
<name>B8FC45_DESAL</name>
<keyword evidence="1" id="KW-0812">Transmembrane</keyword>
<reference evidence="2 3" key="1">
    <citation type="journal article" date="2012" name="Environ. Microbiol.">
        <title>The genome sequence of Desulfatibacillum alkenivorans AK-01: a blueprint for anaerobic alkane oxidation.</title>
        <authorList>
            <person name="Callaghan A.V."/>
            <person name="Morris B.E."/>
            <person name="Pereira I.A."/>
            <person name="McInerney M.J."/>
            <person name="Austin R.N."/>
            <person name="Groves J.T."/>
            <person name="Kukor J.J."/>
            <person name="Suflita J.M."/>
            <person name="Young L.Y."/>
            <person name="Zylstra G.J."/>
            <person name="Wawrik B."/>
        </authorList>
    </citation>
    <scope>NUCLEOTIDE SEQUENCE [LARGE SCALE GENOMIC DNA]</scope>
    <source>
        <strain evidence="2 3">AK-01</strain>
    </source>
</reference>
<evidence type="ECO:0000313" key="2">
    <source>
        <dbReference type="EMBL" id="ACL05250.1"/>
    </source>
</evidence>
<keyword evidence="3" id="KW-1185">Reference proteome</keyword>
<dbReference type="eggNOG" id="ENOG50330CZ">
    <property type="taxonomic scope" value="Bacteria"/>
</dbReference>
<proteinExistence type="predicted"/>
<dbReference type="KEGG" id="dal:Dalk_3562"/>